<feature type="region of interest" description="Disordered" evidence="1">
    <location>
        <begin position="148"/>
        <end position="171"/>
    </location>
</feature>
<gene>
    <name evidence="3" type="ORF">ACFPFW_02185</name>
</gene>
<dbReference type="Gene3D" id="2.60.120.10">
    <property type="entry name" value="Jelly Rolls"/>
    <property type="match status" value="1"/>
</dbReference>
<comment type="caution">
    <text evidence="3">The sequence shown here is derived from an EMBL/GenBank/DDBJ whole genome shotgun (WGS) entry which is preliminary data.</text>
</comment>
<dbReference type="PANTHER" id="PTHR36448">
    <property type="entry name" value="BLR7373 PROTEIN"/>
    <property type="match status" value="1"/>
</dbReference>
<dbReference type="InterPro" id="IPR013096">
    <property type="entry name" value="Cupin_2"/>
</dbReference>
<dbReference type="RefSeq" id="WP_114957254.1">
    <property type="nucleotide sequence ID" value="NZ_JBHSJF010000002.1"/>
</dbReference>
<accession>A0ABV9YYD1</accession>
<evidence type="ECO:0000313" key="3">
    <source>
        <dbReference type="EMBL" id="MFC5066823.1"/>
    </source>
</evidence>
<dbReference type="InterPro" id="IPR014710">
    <property type="entry name" value="RmlC-like_jellyroll"/>
</dbReference>
<organism evidence="3 4">
    <name type="scientific">Flaviflagellibacter deserti</name>
    <dbReference type="NCBI Taxonomy" id="2267266"/>
    <lineage>
        <taxon>Bacteria</taxon>
        <taxon>Pseudomonadati</taxon>
        <taxon>Pseudomonadota</taxon>
        <taxon>Alphaproteobacteria</taxon>
        <taxon>Hyphomicrobiales</taxon>
        <taxon>Flaviflagellibacter</taxon>
    </lineage>
</organism>
<feature type="domain" description="Cupin type-2" evidence="2">
    <location>
        <begin position="60"/>
        <end position="113"/>
    </location>
</feature>
<dbReference type="CDD" id="cd02219">
    <property type="entry name" value="cupin_YjlB-like"/>
    <property type="match status" value="1"/>
</dbReference>
<proteinExistence type="predicted"/>
<dbReference type="PANTHER" id="PTHR36448:SF2">
    <property type="entry name" value="CUPIN TYPE-1 DOMAIN-CONTAINING PROTEIN"/>
    <property type="match status" value="1"/>
</dbReference>
<evidence type="ECO:0000256" key="1">
    <source>
        <dbReference type="SAM" id="MobiDB-lite"/>
    </source>
</evidence>
<dbReference type="Proteomes" id="UP001595796">
    <property type="component" value="Unassembled WGS sequence"/>
</dbReference>
<evidence type="ECO:0000313" key="4">
    <source>
        <dbReference type="Proteomes" id="UP001595796"/>
    </source>
</evidence>
<dbReference type="InterPro" id="IPR011051">
    <property type="entry name" value="RmlC_Cupin_sf"/>
</dbReference>
<evidence type="ECO:0000259" key="2">
    <source>
        <dbReference type="Pfam" id="PF07883"/>
    </source>
</evidence>
<keyword evidence="4" id="KW-1185">Reference proteome</keyword>
<dbReference type="InterPro" id="IPR047121">
    <property type="entry name" value="YjiB-like"/>
</dbReference>
<dbReference type="SUPFAM" id="SSF51182">
    <property type="entry name" value="RmlC-like cupins"/>
    <property type="match status" value="1"/>
</dbReference>
<reference evidence="4" key="1">
    <citation type="journal article" date="2019" name="Int. J. Syst. Evol. Microbiol.">
        <title>The Global Catalogue of Microorganisms (GCM) 10K type strain sequencing project: providing services to taxonomists for standard genome sequencing and annotation.</title>
        <authorList>
            <consortium name="The Broad Institute Genomics Platform"/>
            <consortium name="The Broad Institute Genome Sequencing Center for Infectious Disease"/>
            <person name="Wu L."/>
            <person name="Ma J."/>
        </authorList>
    </citation>
    <scope>NUCLEOTIDE SEQUENCE [LARGE SCALE GENOMIC DNA]</scope>
    <source>
        <strain evidence="4">CGMCC 1.16444</strain>
    </source>
</reference>
<dbReference type="PIRSF" id="PIRSF019307">
    <property type="entry name" value="UCP019307"/>
    <property type="match status" value="1"/>
</dbReference>
<dbReference type="InterPro" id="IPR014500">
    <property type="entry name" value="UCP019307_cupin"/>
</dbReference>
<dbReference type="Pfam" id="PF07883">
    <property type="entry name" value="Cupin_2"/>
    <property type="match status" value="1"/>
</dbReference>
<name>A0ABV9YYD1_9HYPH</name>
<sequence length="171" mass="18788">MTEPEILFFEEDKRIPNSALPVLLYRDVFPPRDHLATHLESLFGANGWTNSWRAGLYDYHHFHSTAHEVLGIARGTVTAMIGGEHGQAIEMKPGDVIVLPAGTGHKCESASSDILIVGAYAGGRSWDLRTGKVDERDEVMRNIARVPLPESDPVTGKSGALTQKWRRTTAA</sequence>
<protein>
    <submittedName>
        <fullName evidence="3">Cupin domain-containing protein</fullName>
    </submittedName>
</protein>
<dbReference type="EMBL" id="JBHSJF010000002">
    <property type="protein sequence ID" value="MFC5066823.1"/>
    <property type="molecule type" value="Genomic_DNA"/>
</dbReference>